<sequence>MILGISCFILTVLVYFGTKTFYKSHKRVLYTPVILTPLLVIVVLAFADIPYNTYHEGTRYISNMIGPATVALAVPLYKNRHVMKKHALSILISVLTGSTVAIVSTAWAAKMLHLDLAIIDSIAPRSATTPIAVVVSGLIGGIPAITAVFVLATGVLGMVLGPVVIRFFRFKNDVSHGVLLGTSAHAVGTSKAFELSSASGSVSTVAMILTAFFTLCTAPWIVPLLL</sequence>
<comment type="caution">
    <text evidence="1">The sequence shown here is derived from an EMBL/GenBank/DDBJ whole genome shotgun (WGS) entry which is preliminary data.</text>
</comment>
<dbReference type="EMBL" id="JBJURJ010000006">
    <property type="protein sequence ID" value="MFM9328652.1"/>
    <property type="molecule type" value="Genomic_DNA"/>
</dbReference>
<reference evidence="1" key="1">
    <citation type="submission" date="2024-12" db="EMBL/GenBank/DDBJ databases">
        <authorList>
            <person name="Wu N."/>
        </authorList>
    </citation>
    <scope>NUCLEOTIDE SEQUENCE</scope>
    <source>
        <strain evidence="1">P15</strain>
    </source>
</reference>
<evidence type="ECO:0000313" key="2">
    <source>
        <dbReference type="Proteomes" id="UP001631969"/>
    </source>
</evidence>
<accession>A0ACC7P009</accession>
<keyword evidence="2" id="KW-1185">Reference proteome</keyword>
<protein>
    <submittedName>
        <fullName evidence="1">LrgB family protein</fullName>
    </submittedName>
</protein>
<dbReference type="Proteomes" id="UP001631969">
    <property type="component" value="Unassembled WGS sequence"/>
</dbReference>
<name>A0ACC7P009_9BACL</name>
<gene>
    <name evidence="1" type="ORF">ACI1P1_10165</name>
</gene>
<proteinExistence type="predicted"/>
<organism evidence="1 2">
    <name type="scientific">Paenibacillus mesotrionivorans</name>
    <dbReference type="NCBI Taxonomy" id="3160968"/>
    <lineage>
        <taxon>Bacteria</taxon>
        <taxon>Bacillati</taxon>
        <taxon>Bacillota</taxon>
        <taxon>Bacilli</taxon>
        <taxon>Bacillales</taxon>
        <taxon>Paenibacillaceae</taxon>
        <taxon>Paenibacillus</taxon>
    </lineage>
</organism>
<evidence type="ECO:0000313" key="1">
    <source>
        <dbReference type="EMBL" id="MFM9328652.1"/>
    </source>
</evidence>